<feature type="region of interest" description="Disordered" evidence="1">
    <location>
        <begin position="919"/>
        <end position="957"/>
    </location>
</feature>
<dbReference type="EMBL" id="JAGMWT010000009">
    <property type="protein sequence ID" value="KAH7122824.1"/>
    <property type="molecule type" value="Genomic_DNA"/>
</dbReference>
<feature type="compositionally biased region" description="Basic and acidic residues" evidence="1">
    <location>
        <begin position="1"/>
        <end position="11"/>
    </location>
</feature>
<evidence type="ECO:0000313" key="4">
    <source>
        <dbReference type="Proteomes" id="UP000700596"/>
    </source>
</evidence>
<comment type="caution">
    <text evidence="3">The sequence shown here is derived from an EMBL/GenBank/DDBJ whole genome shotgun (WGS) entry which is preliminary data.</text>
</comment>
<feature type="compositionally biased region" description="Low complexity" evidence="1">
    <location>
        <begin position="323"/>
        <end position="336"/>
    </location>
</feature>
<dbReference type="Gene3D" id="3.60.10.10">
    <property type="entry name" value="Endonuclease/exonuclease/phosphatase"/>
    <property type="match status" value="1"/>
</dbReference>
<dbReference type="OrthoDB" id="7862313at2759"/>
<gene>
    <name evidence="3" type="ORF">B0J11DRAFT_348403</name>
</gene>
<dbReference type="PANTHER" id="PTHR11200">
    <property type="entry name" value="INOSITOL 5-PHOSPHATASE"/>
    <property type="match status" value="1"/>
</dbReference>
<feature type="compositionally biased region" description="Polar residues" evidence="1">
    <location>
        <begin position="940"/>
        <end position="952"/>
    </location>
</feature>
<proteinExistence type="predicted"/>
<evidence type="ECO:0000313" key="3">
    <source>
        <dbReference type="EMBL" id="KAH7122824.1"/>
    </source>
</evidence>
<dbReference type="Proteomes" id="UP000700596">
    <property type="component" value="Unassembled WGS sequence"/>
</dbReference>
<feature type="compositionally biased region" description="Polar residues" evidence="1">
    <location>
        <begin position="21"/>
        <end position="39"/>
    </location>
</feature>
<accession>A0A9P9IKM1</accession>
<dbReference type="InterPro" id="IPR013783">
    <property type="entry name" value="Ig-like_fold"/>
</dbReference>
<feature type="domain" description="Inositol polyphosphate-related phosphatase" evidence="2">
    <location>
        <begin position="49"/>
        <end position="435"/>
    </location>
</feature>
<reference evidence="3" key="1">
    <citation type="journal article" date="2021" name="Nat. Commun.">
        <title>Genetic determinants of endophytism in the Arabidopsis root mycobiome.</title>
        <authorList>
            <person name="Mesny F."/>
            <person name="Miyauchi S."/>
            <person name="Thiergart T."/>
            <person name="Pickel B."/>
            <person name="Atanasova L."/>
            <person name="Karlsson M."/>
            <person name="Huettel B."/>
            <person name="Barry K.W."/>
            <person name="Haridas S."/>
            <person name="Chen C."/>
            <person name="Bauer D."/>
            <person name="Andreopoulos W."/>
            <person name="Pangilinan J."/>
            <person name="LaButti K."/>
            <person name="Riley R."/>
            <person name="Lipzen A."/>
            <person name="Clum A."/>
            <person name="Drula E."/>
            <person name="Henrissat B."/>
            <person name="Kohler A."/>
            <person name="Grigoriev I.V."/>
            <person name="Martin F.M."/>
            <person name="Hacquard S."/>
        </authorList>
    </citation>
    <scope>NUCLEOTIDE SEQUENCE</scope>
    <source>
        <strain evidence="3">MPI-CAGE-CH-0243</strain>
    </source>
</reference>
<feature type="compositionally biased region" description="Low complexity" evidence="1">
    <location>
        <begin position="919"/>
        <end position="934"/>
    </location>
</feature>
<feature type="region of interest" description="Disordered" evidence="1">
    <location>
        <begin position="1"/>
        <end position="46"/>
    </location>
</feature>
<dbReference type="Gene3D" id="2.60.40.10">
    <property type="entry name" value="Immunoglobulins"/>
    <property type="match status" value="1"/>
</dbReference>
<dbReference type="AlphaFoldDB" id="A0A9P9IKM1"/>
<evidence type="ECO:0000259" key="2">
    <source>
        <dbReference type="SMART" id="SM00128"/>
    </source>
</evidence>
<evidence type="ECO:0000256" key="1">
    <source>
        <dbReference type="SAM" id="MobiDB-lite"/>
    </source>
</evidence>
<dbReference type="PANTHER" id="PTHR11200:SF300">
    <property type="entry name" value="TYPE II INOSITOL 1,4,5-TRISPHOSPHATE 5-PHOSPHATASE"/>
    <property type="match status" value="1"/>
</dbReference>
<dbReference type="Pfam" id="PF22669">
    <property type="entry name" value="Exo_endo_phos2"/>
    <property type="match status" value="2"/>
</dbReference>
<dbReference type="SMART" id="SM00128">
    <property type="entry name" value="IPPc"/>
    <property type="match status" value="1"/>
</dbReference>
<dbReference type="Pfam" id="PF21310">
    <property type="entry name" value="OCRL-like_ASH"/>
    <property type="match status" value="1"/>
</dbReference>
<name>A0A9P9IKM1_9PLEO</name>
<dbReference type="InterPro" id="IPR046985">
    <property type="entry name" value="IP5"/>
</dbReference>
<dbReference type="GO" id="GO:0046856">
    <property type="term" value="P:phosphatidylinositol dephosphorylation"/>
    <property type="evidence" value="ECO:0007669"/>
    <property type="project" value="InterPro"/>
</dbReference>
<dbReference type="InterPro" id="IPR000300">
    <property type="entry name" value="IPPc"/>
</dbReference>
<dbReference type="GO" id="GO:0004439">
    <property type="term" value="F:phosphatidylinositol-4,5-bisphosphate 5-phosphatase activity"/>
    <property type="evidence" value="ECO:0007669"/>
    <property type="project" value="TreeGrafter"/>
</dbReference>
<sequence>MSSSTDTDHLDATIPGAFPHSNASQASISTHQTLSQALQARSAEYTRPRQVRIKVGSWNVGAQKGTEKDLAAWFVEGKGIEESLAGLGVTDVEPENREGPAQQEGRRTSKAPTVPLNDEARVPGGQEIDIYALGLQEVVDITSPTEALRPYTDPSVATRWKAEVDAVLPPGYQLVAEQQLIGLLLLVYASPEVYPQVKSVSTTSVGTGLMGYMGNKGGVTARIVLGETTRLVFVNSHLAAGADKTSLDRRNWDAGQIATRTRFDPITDAFGVTQGHGEGLGEEDFAFWFGDLNYRLEGIPGDDVRRLLTIHTKGLDPDATDAPSPGSSEVSKVSSSTIVDEIPLPPDLDPASLQTTISSLIPHDELHQQQKQGKAFHDGWNEGPIRFLPSYKYDIGRVGVFDSSEKQRCPSWCDRILYRTRAAKLRYDAKAKAQEEARRIDEQMKAKGLDHAGDDEDVLFDYDPETDGDNKLDYDDYDENADPEPEPVITKDGFNDEILLEYYTTHMRVLSSDHKPLDAVFLLKYDAVVPELKTAVHQEVARELDRQENEGRPSVTLVVDRSTGSGSAFEDANTTDSAFDGVDFGDVRYVKSKRRNITIANTGRVPASFGFTDRPVDKDQPAGPFPSWLSVTFDREADKAQLSTADNLHQQYTLQPADVINAELKLKIESINDVRAFNEGTSSLDSILVLRVKDGRDHFLPIRASWQQSALARSIDKLIKIPEGGIRKLQGQKPDCEAESAKVKWSVPREIFRLTDAIEVLTERAIAEWDMTRAEGERAPWMNNAGWPFVKNSSNGSDGDQEWEREDMLAACFDALDCDQPFDTAFAQFSVLSMQRLETLAQVLVTFLRSLTDGVIPSTLWNVLDTSLQAREKSHPKTPSPTDEDAKFSVLEILASAPSHNASFLLLTSMLQRMATSVASANNTTPSPATTASPVKSKTPRSSTELPASPQVSVRRKTLSKVPEEAARQLVVRNYAVVFADAMIRIPNEGAREREKAVRRERAVKVVEMFLCEL</sequence>
<keyword evidence="4" id="KW-1185">Reference proteome</keyword>
<protein>
    <submittedName>
        <fullName evidence="3">Phosphatase family protein-like protein</fullName>
    </submittedName>
</protein>
<dbReference type="InterPro" id="IPR036691">
    <property type="entry name" value="Endo/exonu/phosph_ase_sf"/>
</dbReference>
<dbReference type="InterPro" id="IPR048869">
    <property type="entry name" value="OCRL-1_2_ASH"/>
</dbReference>
<feature type="region of interest" description="Disordered" evidence="1">
    <location>
        <begin position="89"/>
        <end position="120"/>
    </location>
</feature>
<dbReference type="SUPFAM" id="SSF56219">
    <property type="entry name" value="DNase I-like"/>
    <property type="match status" value="1"/>
</dbReference>
<feature type="region of interest" description="Disordered" evidence="1">
    <location>
        <begin position="314"/>
        <end position="336"/>
    </location>
</feature>
<organism evidence="3 4">
    <name type="scientific">Dendryphion nanum</name>
    <dbReference type="NCBI Taxonomy" id="256645"/>
    <lineage>
        <taxon>Eukaryota</taxon>
        <taxon>Fungi</taxon>
        <taxon>Dikarya</taxon>
        <taxon>Ascomycota</taxon>
        <taxon>Pezizomycotina</taxon>
        <taxon>Dothideomycetes</taxon>
        <taxon>Pleosporomycetidae</taxon>
        <taxon>Pleosporales</taxon>
        <taxon>Torulaceae</taxon>
        <taxon>Dendryphion</taxon>
    </lineage>
</organism>